<dbReference type="KEGG" id="tact:SG35_010500"/>
<proteinExistence type="predicted"/>
<gene>
    <name evidence="1" type="ORF">SG35_010500</name>
</gene>
<evidence type="ECO:0000313" key="2">
    <source>
        <dbReference type="Proteomes" id="UP000032568"/>
    </source>
</evidence>
<dbReference type="AlphaFoldDB" id="A0AAF0C502"/>
<dbReference type="EMBL" id="CP059735">
    <property type="protein sequence ID" value="WDE01018.1"/>
    <property type="molecule type" value="Genomic_DNA"/>
</dbReference>
<sequence length="165" mass="18934">MNSDLILKVVGIVRQKLKEQQLQPKESQLTIEQILNQAGISGLGPQPMAEFRAEIYHSLGLGLCQDGELRQALQMFTFDYDVFRVSELRYYFPGDLEAEIFSNLSELGYVLKTLVGEQEPVWRPKFMQRQTVQKKLAGRKRIGSPEYIAYLSYKPTPPVNKTVKH</sequence>
<accession>A0AAF0C502</accession>
<keyword evidence="2" id="KW-1185">Reference proteome</keyword>
<dbReference type="RefSeq" id="WP_044836235.1">
    <property type="nucleotide sequence ID" value="NZ_CP059735.1"/>
</dbReference>
<reference evidence="1 2" key="1">
    <citation type="journal article" date="2015" name="Genome Announc.">
        <title>Draft Genome Sequences of Marine Isolates of Thalassomonas viridans and Thalassomonas actiniarum.</title>
        <authorList>
            <person name="Olonade I."/>
            <person name="van Zyl L.J."/>
            <person name="Trindade M."/>
        </authorList>
    </citation>
    <scope>NUCLEOTIDE SEQUENCE [LARGE SCALE GENOMIC DNA]</scope>
    <source>
        <strain evidence="1 2">A5K-106</strain>
    </source>
</reference>
<organism evidence="1 2">
    <name type="scientific">Thalassomonas actiniarum</name>
    <dbReference type="NCBI Taxonomy" id="485447"/>
    <lineage>
        <taxon>Bacteria</taxon>
        <taxon>Pseudomonadati</taxon>
        <taxon>Pseudomonadota</taxon>
        <taxon>Gammaproteobacteria</taxon>
        <taxon>Alteromonadales</taxon>
        <taxon>Colwelliaceae</taxon>
        <taxon>Thalassomonas</taxon>
    </lineage>
</organism>
<name>A0AAF0C502_9GAMM</name>
<evidence type="ECO:0000313" key="1">
    <source>
        <dbReference type="EMBL" id="WDE01018.1"/>
    </source>
</evidence>
<reference evidence="1 2" key="2">
    <citation type="journal article" date="2022" name="Mar. Drugs">
        <title>Bioassay-Guided Fractionation Leads to the Detection of Cholic Acid Generated by the Rare Thalassomonas sp.</title>
        <authorList>
            <person name="Pheiffer F."/>
            <person name="Schneider Y.K."/>
            <person name="Hansen E.H."/>
            <person name="Andersen J.H."/>
            <person name="Isaksson J."/>
            <person name="Busche T."/>
            <person name="R C."/>
            <person name="Kalinowski J."/>
            <person name="Zyl L.V."/>
            <person name="Trindade M."/>
        </authorList>
    </citation>
    <scope>NUCLEOTIDE SEQUENCE [LARGE SCALE GENOMIC DNA]</scope>
    <source>
        <strain evidence="1 2">A5K-106</strain>
    </source>
</reference>
<protein>
    <submittedName>
        <fullName evidence="1">Uncharacterized protein</fullName>
    </submittedName>
</protein>
<dbReference type="Proteomes" id="UP000032568">
    <property type="component" value="Chromosome"/>
</dbReference>